<dbReference type="InterPro" id="IPR011701">
    <property type="entry name" value="MFS"/>
</dbReference>
<dbReference type="Proteomes" id="UP000077266">
    <property type="component" value="Unassembled WGS sequence"/>
</dbReference>
<gene>
    <name evidence="8" type="ORF">EXIGLDRAFT_84436</name>
</gene>
<organism evidence="8 9">
    <name type="scientific">Exidia glandulosa HHB12029</name>
    <dbReference type="NCBI Taxonomy" id="1314781"/>
    <lineage>
        <taxon>Eukaryota</taxon>
        <taxon>Fungi</taxon>
        <taxon>Dikarya</taxon>
        <taxon>Basidiomycota</taxon>
        <taxon>Agaricomycotina</taxon>
        <taxon>Agaricomycetes</taxon>
        <taxon>Auriculariales</taxon>
        <taxon>Exidiaceae</taxon>
        <taxon>Exidia</taxon>
    </lineage>
</organism>
<feature type="transmembrane region" description="Helical" evidence="6">
    <location>
        <begin position="164"/>
        <end position="187"/>
    </location>
</feature>
<keyword evidence="3 6" id="KW-1133">Transmembrane helix</keyword>
<feature type="transmembrane region" description="Helical" evidence="6">
    <location>
        <begin position="475"/>
        <end position="497"/>
    </location>
</feature>
<dbReference type="InterPro" id="IPR036259">
    <property type="entry name" value="MFS_trans_sf"/>
</dbReference>
<name>A0A165HI88_EXIGL</name>
<dbReference type="InParanoid" id="A0A165HI88"/>
<reference evidence="8 9" key="1">
    <citation type="journal article" date="2016" name="Mol. Biol. Evol.">
        <title>Comparative Genomics of Early-Diverging Mushroom-Forming Fungi Provides Insights into the Origins of Lignocellulose Decay Capabilities.</title>
        <authorList>
            <person name="Nagy L.G."/>
            <person name="Riley R."/>
            <person name="Tritt A."/>
            <person name="Adam C."/>
            <person name="Daum C."/>
            <person name="Floudas D."/>
            <person name="Sun H."/>
            <person name="Yadav J.S."/>
            <person name="Pangilinan J."/>
            <person name="Larsson K.H."/>
            <person name="Matsuura K."/>
            <person name="Barry K."/>
            <person name="Labutti K."/>
            <person name="Kuo R."/>
            <person name="Ohm R.A."/>
            <person name="Bhattacharya S.S."/>
            <person name="Shirouzu T."/>
            <person name="Yoshinaga Y."/>
            <person name="Martin F.M."/>
            <person name="Grigoriev I.V."/>
            <person name="Hibbett D.S."/>
        </authorList>
    </citation>
    <scope>NUCLEOTIDE SEQUENCE [LARGE SCALE GENOMIC DNA]</scope>
    <source>
        <strain evidence="8 9">HHB12029</strain>
    </source>
</reference>
<dbReference type="InterPro" id="IPR020846">
    <property type="entry name" value="MFS_dom"/>
</dbReference>
<feature type="transmembrane region" description="Helical" evidence="6">
    <location>
        <begin position="408"/>
        <end position="429"/>
    </location>
</feature>
<dbReference type="Gene3D" id="1.20.1250.20">
    <property type="entry name" value="MFS general substrate transporter like domains"/>
    <property type="match status" value="1"/>
</dbReference>
<feature type="transmembrane region" description="Helical" evidence="6">
    <location>
        <begin position="302"/>
        <end position="322"/>
    </location>
</feature>
<dbReference type="STRING" id="1314781.A0A165HI88"/>
<feature type="region of interest" description="Disordered" evidence="5">
    <location>
        <begin position="1"/>
        <end position="39"/>
    </location>
</feature>
<comment type="subcellular location">
    <subcellularLocation>
        <location evidence="1">Membrane</location>
        <topology evidence="1">Multi-pass membrane protein</topology>
    </subcellularLocation>
</comment>
<dbReference type="Pfam" id="PF07690">
    <property type="entry name" value="MFS_1"/>
    <property type="match status" value="1"/>
</dbReference>
<proteinExistence type="predicted"/>
<dbReference type="PANTHER" id="PTHR23502:SF60">
    <property type="entry name" value="MAJOR FACILITATOR SUPERFAMILY (MFS) PROFILE DOMAIN-CONTAINING PROTEIN-RELATED"/>
    <property type="match status" value="1"/>
</dbReference>
<feature type="transmembrane region" description="Helical" evidence="6">
    <location>
        <begin position="342"/>
        <end position="362"/>
    </location>
</feature>
<evidence type="ECO:0000256" key="4">
    <source>
        <dbReference type="ARBA" id="ARBA00023136"/>
    </source>
</evidence>
<feature type="transmembrane region" description="Helical" evidence="6">
    <location>
        <begin position="383"/>
        <end position="402"/>
    </location>
</feature>
<dbReference type="GO" id="GO:0005886">
    <property type="term" value="C:plasma membrane"/>
    <property type="evidence" value="ECO:0007669"/>
    <property type="project" value="TreeGrafter"/>
</dbReference>
<keyword evidence="9" id="KW-1185">Reference proteome</keyword>
<dbReference type="FunFam" id="1.20.1250.20:FF:000011">
    <property type="entry name" value="MFS multidrug transporter, putative"/>
    <property type="match status" value="1"/>
</dbReference>
<evidence type="ECO:0000256" key="5">
    <source>
        <dbReference type="SAM" id="MobiDB-lite"/>
    </source>
</evidence>
<feature type="domain" description="Major facilitator superfamily (MFS) profile" evidence="7">
    <location>
        <begin position="73"/>
        <end position="500"/>
    </location>
</feature>
<dbReference type="PROSITE" id="PS50850">
    <property type="entry name" value="MFS"/>
    <property type="match status" value="1"/>
</dbReference>
<feature type="compositionally biased region" description="Low complexity" evidence="5">
    <location>
        <begin position="10"/>
        <end position="31"/>
    </location>
</feature>
<evidence type="ECO:0000256" key="3">
    <source>
        <dbReference type="ARBA" id="ARBA00022989"/>
    </source>
</evidence>
<sequence>MSSEPKRSSSHSSTTAAGAPADDFDPAQQHALPRRETMDLEEQFEISGVPVGKEWDSDPDNPHNWTTGKKWSMAAIVALYTLVSPLASSMLGPGLLKMAIHFETQNPTYISMILSIFVLGFAVGPLFYGPLSEIYGRTWVLHLSTAFFLVFNTVSIWAPNLTAILLFRFFAGLGGSAAVAIGGGSIADLFRPEERAAAMGIYSLGPLLGPVIGPVAGGFIVETIGFKYVFVIVSALGGISLIIGIPVLRETYAPVIIERRAIRLAKAAEARGEKVTVPKPSSIKNVLWLNLSRPFTLLTRSITCFMLSLYTAYLYGLLYLMLTTFPILYENVYGWGPGIAGLAYIGLGLGFLIAGMGGSQVMSKIYLSMTAKNGGVAQPEYRIPGMIVGSIIVPIGLFWYGWSADAQIHWIMPIIGTAFFGFGVMLTFIPLQLYLVDTFTYAASSIAAASFLRSIFGFAFPLFGQQMFDKLGTGGGNSLLGGIAIVLGIPFPAYLYYYGDKLRSRDKYTQR</sequence>
<evidence type="ECO:0000259" key="7">
    <source>
        <dbReference type="PROSITE" id="PS50850"/>
    </source>
</evidence>
<feature type="transmembrane region" description="Helical" evidence="6">
    <location>
        <begin position="441"/>
        <end position="463"/>
    </location>
</feature>
<dbReference type="SUPFAM" id="SSF103473">
    <property type="entry name" value="MFS general substrate transporter"/>
    <property type="match status" value="1"/>
</dbReference>
<evidence type="ECO:0000256" key="2">
    <source>
        <dbReference type="ARBA" id="ARBA00022692"/>
    </source>
</evidence>
<protein>
    <submittedName>
        <fullName evidence="8">MFS general substrate transporter</fullName>
    </submittedName>
</protein>
<dbReference type="CDD" id="cd17323">
    <property type="entry name" value="MFS_Tpo1_MDR_like"/>
    <property type="match status" value="1"/>
</dbReference>
<feature type="transmembrane region" description="Helical" evidence="6">
    <location>
        <begin position="73"/>
        <end position="96"/>
    </location>
</feature>
<feature type="transmembrane region" description="Helical" evidence="6">
    <location>
        <begin position="226"/>
        <end position="248"/>
    </location>
</feature>
<feature type="transmembrane region" description="Helical" evidence="6">
    <location>
        <begin position="199"/>
        <end position="220"/>
    </location>
</feature>
<dbReference type="OrthoDB" id="6770063at2759"/>
<evidence type="ECO:0000256" key="1">
    <source>
        <dbReference type="ARBA" id="ARBA00004141"/>
    </source>
</evidence>
<dbReference type="GO" id="GO:0022857">
    <property type="term" value="F:transmembrane transporter activity"/>
    <property type="evidence" value="ECO:0007669"/>
    <property type="project" value="InterPro"/>
</dbReference>
<dbReference type="PANTHER" id="PTHR23502">
    <property type="entry name" value="MAJOR FACILITATOR SUPERFAMILY"/>
    <property type="match status" value="1"/>
</dbReference>
<feature type="transmembrane region" description="Helical" evidence="6">
    <location>
        <begin position="108"/>
        <end position="128"/>
    </location>
</feature>
<dbReference type="AlphaFoldDB" id="A0A165HI88"/>
<evidence type="ECO:0000313" key="9">
    <source>
        <dbReference type="Proteomes" id="UP000077266"/>
    </source>
</evidence>
<dbReference type="EMBL" id="KV426016">
    <property type="protein sequence ID" value="KZV92010.1"/>
    <property type="molecule type" value="Genomic_DNA"/>
</dbReference>
<evidence type="ECO:0000256" key="6">
    <source>
        <dbReference type="SAM" id="Phobius"/>
    </source>
</evidence>
<keyword evidence="4 6" id="KW-0472">Membrane</keyword>
<keyword evidence="2 6" id="KW-0812">Transmembrane</keyword>
<evidence type="ECO:0000313" key="8">
    <source>
        <dbReference type="EMBL" id="KZV92010.1"/>
    </source>
</evidence>
<feature type="transmembrane region" description="Helical" evidence="6">
    <location>
        <begin position="140"/>
        <end position="158"/>
    </location>
</feature>
<accession>A0A165HI88</accession>